<gene>
    <name evidence="2" type="ORF">AQUCO_00200295v1</name>
</gene>
<accession>A0A2G5F2J5</accession>
<evidence type="ECO:0000313" key="2">
    <source>
        <dbReference type="EMBL" id="PIA62189.1"/>
    </source>
</evidence>
<evidence type="ECO:0000313" key="3">
    <source>
        <dbReference type="Proteomes" id="UP000230069"/>
    </source>
</evidence>
<protein>
    <submittedName>
        <fullName evidence="2">Uncharacterized protein</fullName>
    </submittedName>
</protein>
<keyword evidence="3" id="KW-1185">Reference proteome</keyword>
<keyword evidence="1" id="KW-1133">Transmembrane helix</keyword>
<dbReference type="Proteomes" id="UP000230069">
    <property type="component" value="Unassembled WGS sequence"/>
</dbReference>
<evidence type="ECO:0000256" key="1">
    <source>
        <dbReference type="SAM" id="Phobius"/>
    </source>
</evidence>
<reference evidence="2 3" key="1">
    <citation type="submission" date="2017-09" db="EMBL/GenBank/DDBJ databases">
        <title>WGS assembly of Aquilegia coerulea Goldsmith.</title>
        <authorList>
            <person name="Hodges S."/>
            <person name="Kramer E."/>
            <person name="Nordborg M."/>
            <person name="Tomkins J."/>
            <person name="Borevitz J."/>
            <person name="Derieg N."/>
            <person name="Yan J."/>
            <person name="Mihaltcheva S."/>
            <person name="Hayes R.D."/>
            <person name="Rokhsar D."/>
        </authorList>
    </citation>
    <scope>NUCLEOTIDE SEQUENCE [LARGE SCALE GENOMIC DNA]</scope>
    <source>
        <strain evidence="3">cv. Goldsmith</strain>
    </source>
</reference>
<keyword evidence="1" id="KW-0472">Membrane</keyword>
<sequence length="74" mass="7944">MSAQPCKIIETPYIDHCSFKGSNALSMLSFSSSSRLVFIFFAQGGLYPLGASLIAFTISYQKGEFATLQGIPSA</sequence>
<dbReference type="AlphaFoldDB" id="A0A2G5F2J5"/>
<name>A0A2G5F2J5_AQUCA</name>
<proteinExistence type="predicted"/>
<dbReference type="InParanoid" id="A0A2G5F2J5"/>
<dbReference type="EMBL" id="KZ305019">
    <property type="protein sequence ID" value="PIA62189.1"/>
    <property type="molecule type" value="Genomic_DNA"/>
</dbReference>
<organism evidence="2 3">
    <name type="scientific">Aquilegia coerulea</name>
    <name type="common">Rocky mountain columbine</name>
    <dbReference type="NCBI Taxonomy" id="218851"/>
    <lineage>
        <taxon>Eukaryota</taxon>
        <taxon>Viridiplantae</taxon>
        <taxon>Streptophyta</taxon>
        <taxon>Embryophyta</taxon>
        <taxon>Tracheophyta</taxon>
        <taxon>Spermatophyta</taxon>
        <taxon>Magnoliopsida</taxon>
        <taxon>Ranunculales</taxon>
        <taxon>Ranunculaceae</taxon>
        <taxon>Thalictroideae</taxon>
        <taxon>Aquilegia</taxon>
    </lineage>
</organism>
<keyword evidence="1" id="KW-0812">Transmembrane</keyword>
<feature type="transmembrane region" description="Helical" evidence="1">
    <location>
        <begin position="36"/>
        <end position="58"/>
    </location>
</feature>